<dbReference type="Proteomes" id="UP001164539">
    <property type="component" value="Chromosome 10"/>
</dbReference>
<evidence type="ECO:0000313" key="1">
    <source>
        <dbReference type="EMBL" id="KAJ4709010.1"/>
    </source>
</evidence>
<organism evidence="1 2">
    <name type="scientific">Melia azedarach</name>
    <name type="common">Chinaberry tree</name>
    <dbReference type="NCBI Taxonomy" id="155640"/>
    <lineage>
        <taxon>Eukaryota</taxon>
        <taxon>Viridiplantae</taxon>
        <taxon>Streptophyta</taxon>
        <taxon>Embryophyta</taxon>
        <taxon>Tracheophyta</taxon>
        <taxon>Spermatophyta</taxon>
        <taxon>Magnoliopsida</taxon>
        <taxon>eudicotyledons</taxon>
        <taxon>Gunneridae</taxon>
        <taxon>Pentapetalae</taxon>
        <taxon>rosids</taxon>
        <taxon>malvids</taxon>
        <taxon>Sapindales</taxon>
        <taxon>Meliaceae</taxon>
        <taxon>Melia</taxon>
    </lineage>
</organism>
<reference evidence="1 2" key="1">
    <citation type="journal article" date="2023" name="Science">
        <title>Complex scaffold remodeling in plant triterpene biosynthesis.</title>
        <authorList>
            <person name="De La Pena R."/>
            <person name="Hodgson H."/>
            <person name="Liu J.C."/>
            <person name="Stephenson M.J."/>
            <person name="Martin A.C."/>
            <person name="Owen C."/>
            <person name="Harkess A."/>
            <person name="Leebens-Mack J."/>
            <person name="Jimenez L.E."/>
            <person name="Osbourn A."/>
            <person name="Sattely E.S."/>
        </authorList>
    </citation>
    <scope>NUCLEOTIDE SEQUENCE [LARGE SCALE GENOMIC DNA]</scope>
    <source>
        <strain evidence="2">cv. JPN11</strain>
        <tissue evidence="1">Leaf</tissue>
    </source>
</reference>
<proteinExistence type="predicted"/>
<comment type="caution">
    <text evidence="1">The sequence shown here is derived from an EMBL/GenBank/DDBJ whole genome shotgun (WGS) entry which is preliminary data.</text>
</comment>
<protein>
    <submittedName>
        <fullName evidence="1">Protein PLASTID MOVEMENT IMPAIRED 1-RELATED 1</fullName>
    </submittedName>
</protein>
<accession>A0ACC1XC72</accession>
<keyword evidence="2" id="KW-1185">Reference proteome</keyword>
<sequence>MDLSKIESGNGSSVGNSSNSQLLRDIEAISEALYLGKPPQKNPTSQYDNRSKSAERTRFTEPKSNLNSGSLNEIVLNKNKKPSFLWNWKKPLKALAHIRHQRFNICFCLHVHSIEGLPMNFDGISLRVYWKRKDEVLGTHPSRVLQGTADFEETLMHKCSVYSNRSGAYNSAKYEVKLSLISVSVVGAPGVDLGKHWVDLTRLLPLTLEELEGEKSSGKWITSFKLAGKAQGATLNVSFSFSVMKDNLVESKNNMNVSELINLTQNRSSTLESITSFGMKNDNKMLRRVGSVPRNLDHRSVLSCTPLDVKVYQEVSPILGLELSKSINFFYDRLNEGNLHCPKEFDLLSEPVEPPTNLNFEATEDVSETDCDYAEFIIVEKGIEVSEEEQLEPVDIDVSEVETINVDEIIEDDNIALEEGLECKSKASDSKHEDSTVCTAESTMEELESAFDSILIPELTDFESPLAMDEFLEKENYMDIKSNYKASKISKTSLSLDDVTELVASDFLNMLGIEHATSGLSSDGDPESPRERLLREFEKEALASGTFILDFDAREDQGEFRCNFPTGAGCEVPVIQDAEENKETGQLLKNRRKVNVLEDLETEYLMHECGLNESAFQSSPCYCSDGFGSPVELPPEDPLELPPLGDGFGPFVVTKGGGYLRSMNPSLFRNARNFGSLVMQVSRPVVLPAEMGSEITEILQHLASVGVKKLSMQVNQLMPLEDITGKTLQEVAEELPPRTALLERQTSLQQGSLFAHDSFAGREEDKELRFSWSSDSMCSGLNGGEMSSCCISLRDFACLAMDRIEALSIEGLRIQCGMSDEDAPSCIRCHSVGKNSGFDWKIADFIGSLSSEAGAGVQLPDAGDEANDVDELLDLSITLEEWLKLDNGIIMDDNQVSRRTLKILVAHHAKPTDLDTGTLTAHINWDNASGKTPSLLGNNLTVALMVLLRDPLRNYEPVGTSMLALIQVERVFVLAQPKIYNTMSDRNEGKDNEAYTKEEVSDERKEEKEEKESTPWFKFSEVHLAGLNTELGKNQLCGHKTQQQSGTRWLLASGLSKSNKYPLSKSKAIVISHRQGTRKMQNEDILWSITSNIHDTGRNWKELAALVPCIRNPDVVFLNENSRSH</sequence>
<evidence type="ECO:0000313" key="2">
    <source>
        <dbReference type="Proteomes" id="UP001164539"/>
    </source>
</evidence>
<dbReference type="EMBL" id="CM051403">
    <property type="protein sequence ID" value="KAJ4709010.1"/>
    <property type="molecule type" value="Genomic_DNA"/>
</dbReference>
<gene>
    <name evidence="1" type="ORF">OWV82_018868</name>
</gene>
<name>A0ACC1XC72_MELAZ</name>